<feature type="domain" description="UspA" evidence="2">
    <location>
        <begin position="1"/>
        <end position="136"/>
    </location>
</feature>
<dbReference type="InterPro" id="IPR006015">
    <property type="entry name" value="Universal_stress_UspA"/>
</dbReference>
<dbReference type="Proteomes" id="UP001183388">
    <property type="component" value="Unassembled WGS sequence"/>
</dbReference>
<organism evidence="3 4">
    <name type="scientific">Streptomyces boetiae</name>
    <dbReference type="NCBI Taxonomy" id="3075541"/>
    <lineage>
        <taxon>Bacteria</taxon>
        <taxon>Bacillati</taxon>
        <taxon>Actinomycetota</taxon>
        <taxon>Actinomycetes</taxon>
        <taxon>Kitasatosporales</taxon>
        <taxon>Streptomycetaceae</taxon>
        <taxon>Streptomyces</taxon>
    </lineage>
</organism>
<gene>
    <name evidence="3" type="ORF">RM780_22895</name>
</gene>
<keyword evidence="4" id="KW-1185">Reference proteome</keyword>
<comment type="similarity">
    <text evidence="1">Belongs to the universal stress protein A family.</text>
</comment>
<dbReference type="EMBL" id="JAVREN010000046">
    <property type="protein sequence ID" value="MDT0309781.1"/>
    <property type="molecule type" value="Genomic_DNA"/>
</dbReference>
<accession>A0ABU2LDZ7</accession>
<dbReference type="InterPro" id="IPR006016">
    <property type="entry name" value="UspA"/>
</dbReference>
<protein>
    <submittedName>
        <fullName evidence="3">Universal stress protein</fullName>
    </submittedName>
</protein>
<dbReference type="PANTHER" id="PTHR46268:SF6">
    <property type="entry name" value="UNIVERSAL STRESS PROTEIN UP12"/>
    <property type="match status" value="1"/>
</dbReference>
<dbReference type="PRINTS" id="PR01438">
    <property type="entry name" value="UNVRSLSTRESS"/>
</dbReference>
<dbReference type="PANTHER" id="PTHR46268">
    <property type="entry name" value="STRESS RESPONSE PROTEIN NHAX"/>
    <property type="match status" value="1"/>
</dbReference>
<dbReference type="Gene3D" id="3.40.50.620">
    <property type="entry name" value="HUPs"/>
    <property type="match status" value="2"/>
</dbReference>
<name>A0ABU2LDZ7_9ACTN</name>
<dbReference type="RefSeq" id="WP_311632742.1">
    <property type="nucleotide sequence ID" value="NZ_JAVREN010000046.1"/>
</dbReference>
<evidence type="ECO:0000313" key="3">
    <source>
        <dbReference type="EMBL" id="MDT0309781.1"/>
    </source>
</evidence>
<feature type="domain" description="UspA" evidence="2">
    <location>
        <begin position="149"/>
        <end position="285"/>
    </location>
</feature>
<comment type="caution">
    <text evidence="3">The sequence shown here is derived from an EMBL/GenBank/DDBJ whole genome shotgun (WGS) entry which is preliminary data.</text>
</comment>
<evidence type="ECO:0000256" key="1">
    <source>
        <dbReference type="ARBA" id="ARBA00008791"/>
    </source>
</evidence>
<sequence>MIRTVTVGLDGSPESRAAAEWAAREALRRELPLRLLNAWETTAYPVLPQDDERTYRYWAERLPREAAESLRSRHPRLEISYEQRTGAPAEVLADAAARSELLVIGSRGLGSVAGFFIGSVAQATVARAECPVVLVRPGNVLAEPPAPDVVLGLDLDDAAEELLAFAFDTAARHEAPLRVVHCWRVPPVYGFSPSTIAPGVAAIMAEDANRALADALAPWRSKYPGVVVREQAVMGRPARQLVKAGYDASLVIVGRRIRASRAGARIGPVTHALMHHAVAPLAVVPHA</sequence>
<evidence type="ECO:0000259" key="2">
    <source>
        <dbReference type="Pfam" id="PF00582"/>
    </source>
</evidence>
<dbReference type="SUPFAM" id="SSF52402">
    <property type="entry name" value="Adenine nucleotide alpha hydrolases-like"/>
    <property type="match status" value="2"/>
</dbReference>
<dbReference type="InterPro" id="IPR014729">
    <property type="entry name" value="Rossmann-like_a/b/a_fold"/>
</dbReference>
<evidence type="ECO:0000313" key="4">
    <source>
        <dbReference type="Proteomes" id="UP001183388"/>
    </source>
</evidence>
<proteinExistence type="inferred from homology"/>
<reference evidence="4" key="1">
    <citation type="submission" date="2023-07" db="EMBL/GenBank/DDBJ databases">
        <title>30 novel species of actinomycetes from the DSMZ collection.</title>
        <authorList>
            <person name="Nouioui I."/>
        </authorList>
    </citation>
    <scope>NUCLEOTIDE SEQUENCE [LARGE SCALE GENOMIC DNA]</scope>
    <source>
        <strain evidence="4">DSM 44917</strain>
    </source>
</reference>
<dbReference type="Pfam" id="PF00582">
    <property type="entry name" value="Usp"/>
    <property type="match status" value="2"/>
</dbReference>